<proteinExistence type="predicted"/>
<dbReference type="SUPFAM" id="SSF56281">
    <property type="entry name" value="Metallo-hydrolase/oxidoreductase"/>
    <property type="match status" value="1"/>
</dbReference>
<dbReference type="CDD" id="cd07713">
    <property type="entry name" value="DHPS-like_MBL-fold"/>
    <property type="match status" value="1"/>
</dbReference>
<comment type="caution">
    <text evidence="2">The sequence shown here is derived from an EMBL/GenBank/DDBJ whole genome shotgun (WGS) entry which is preliminary data.</text>
</comment>
<name>X1KDN7_9ZZZZ</name>
<dbReference type="GO" id="GO:0016740">
    <property type="term" value="F:transferase activity"/>
    <property type="evidence" value="ECO:0007669"/>
    <property type="project" value="TreeGrafter"/>
</dbReference>
<protein>
    <recommendedName>
        <fullName evidence="1">Metallo-beta-lactamase domain-containing protein</fullName>
    </recommendedName>
</protein>
<dbReference type="PANTHER" id="PTHR13754">
    <property type="entry name" value="METALLO-BETA-LACTAMASE SUPERFAMILY PROTEIN"/>
    <property type="match status" value="1"/>
</dbReference>
<dbReference type="PANTHER" id="PTHR13754:SF18">
    <property type="entry name" value="7,8-DIHYDROPTERIN-6-METHYL-4-(BETA-D-RIBOFURANOSYL)-AMINOBENZENE-5'-PHOSPHATE SYNTHASE"/>
    <property type="match status" value="1"/>
</dbReference>
<dbReference type="InterPro" id="IPR052926">
    <property type="entry name" value="Metallo-beta-lactamase_dom"/>
</dbReference>
<accession>X1KDN7</accession>
<dbReference type="Pfam" id="PF00753">
    <property type="entry name" value="Lactamase_B"/>
    <property type="match status" value="1"/>
</dbReference>
<evidence type="ECO:0000259" key="1">
    <source>
        <dbReference type="Pfam" id="PF00753"/>
    </source>
</evidence>
<organism evidence="2">
    <name type="scientific">marine sediment metagenome</name>
    <dbReference type="NCBI Taxonomy" id="412755"/>
    <lineage>
        <taxon>unclassified sequences</taxon>
        <taxon>metagenomes</taxon>
        <taxon>ecological metagenomes</taxon>
    </lineage>
</organism>
<sequence>IETDEVNILLDTSSGISASHNADILDTDLSKIDKIVLSHGHFDHTGGLRQILRKMRKEVEIIAHPDIWAAKYARRQGQKDRYIGMPFQRQELESLGANFTLTTKPIKITDSIMTTGEIPMVTNFEEIEPNRFFVKEKTGWQPDELLDDQALVINTEQGLVVILGCAHRGIINTLYHAQQLTGVSQIHMVLGGCHLISASKERIRLTISALRELSAQKLGVSHCTGLPATVMMAQEFGDKFFFSNAGTRINLP</sequence>
<evidence type="ECO:0000313" key="2">
    <source>
        <dbReference type="EMBL" id="GAH91740.1"/>
    </source>
</evidence>
<feature type="domain" description="Metallo-beta-lactamase" evidence="1">
    <location>
        <begin position="1"/>
        <end position="68"/>
    </location>
</feature>
<dbReference type="Gene3D" id="3.60.15.10">
    <property type="entry name" value="Ribonuclease Z/Hydroxyacylglutathione hydrolase-like"/>
    <property type="match status" value="1"/>
</dbReference>
<gene>
    <name evidence="2" type="ORF">S06H3_03355</name>
</gene>
<reference evidence="2" key="1">
    <citation type="journal article" date="2014" name="Front. Microbiol.">
        <title>High frequency of phylogenetically diverse reductive dehalogenase-homologous genes in deep subseafloor sedimentary metagenomes.</title>
        <authorList>
            <person name="Kawai M."/>
            <person name="Futagami T."/>
            <person name="Toyoda A."/>
            <person name="Takaki Y."/>
            <person name="Nishi S."/>
            <person name="Hori S."/>
            <person name="Arai W."/>
            <person name="Tsubouchi T."/>
            <person name="Morono Y."/>
            <person name="Uchiyama I."/>
            <person name="Ito T."/>
            <person name="Fujiyama A."/>
            <person name="Inagaki F."/>
            <person name="Takami H."/>
        </authorList>
    </citation>
    <scope>NUCLEOTIDE SEQUENCE</scope>
    <source>
        <strain evidence="2">Expedition CK06-06</strain>
    </source>
</reference>
<dbReference type="InterPro" id="IPR001279">
    <property type="entry name" value="Metallo-B-lactamas"/>
</dbReference>
<dbReference type="EMBL" id="BARV01001084">
    <property type="protein sequence ID" value="GAH91740.1"/>
    <property type="molecule type" value="Genomic_DNA"/>
</dbReference>
<dbReference type="InterPro" id="IPR036866">
    <property type="entry name" value="RibonucZ/Hydroxyglut_hydro"/>
</dbReference>
<feature type="non-terminal residue" evidence="2">
    <location>
        <position position="1"/>
    </location>
</feature>
<dbReference type="AlphaFoldDB" id="X1KDN7"/>
<dbReference type="InterPro" id="IPR041712">
    <property type="entry name" value="DHPS-like_MBL-fold"/>
</dbReference>